<dbReference type="AlphaFoldDB" id="A0A5M4B996"/>
<protein>
    <submittedName>
        <fullName evidence="1">Uncharacterized protein</fullName>
    </submittedName>
</protein>
<organism evidence="1 2">
    <name type="scientific">Capnocytophaga felis</name>
    <dbReference type="NCBI Taxonomy" id="2267611"/>
    <lineage>
        <taxon>Bacteria</taxon>
        <taxon>Pseudomonadati</taxon>
        <taxon>Bacteroidota</taxon>
        <taxon>Flavobacteriia</taxon>
        <taxon>Flavobacteriales</taxon>
        <taxon>Flavobacteriaceae</taxon>
        <taxon>Capnocytophaga</taxon>
    </lineage>
</organism>
<dbReference type="Proteomes" id="UP000398217">
    <property type="component" value="Unassembled WGS sequence"/>
</dbReference>
<sequence>MELLKNGVTYPMNYDLSNHKEMKIYDGNNLSNEWYEYIKNFDIVNKSCMLKNKKKQVFAVGRNRWGNDHMNFYFTNIDVFPNNQIIINENLNISFLINSEYNFLQSTDNPQTYDFYKIKYDKSKLYFNENIQMELLDISKNVGRVRHLEKFDFYPAYKIWFGKEAQYLFGKEKILNFTEAIYVKELPNGIIEMQLMDDIMKPHLLYNQEKQRKIIEYLEVDKLEIKRY</sequence>
<reference evidence="2" key="1">
    <citation type="journal article" date="2020" name="Int. J. Syst. Evol. Microbiol.">
        <title>Capnocytophaga felis sp. nov. isolated from the feline oral cavity.</title>
        <authorList>
            <person name="Suzuki M."/>
            <person name="Umeda K."/>
            <person name="Kimura M."/>
            <person name="Imaoka K."/>
            <person name="Morikawa S."/>
            <person name="Maeda K."/>
        </authorList>
    </citation>
    <scope>NUCLEOTIDE SEQUENCE [LARGE SCALE GENOMIC DNA]</scope>
    <source>
        <strain evidence="2">KC07070</strain>
    </source>
</reference>
<proteinExistence type="predicted"/>
<accession>A0A5M4B996</accession>
<gene>
    <name evidence="1" type="ORF">RCZ01_14960</name>
</gene>
<evidence type="ECO:0000313" key="2">
    <source>
        <dbReference type="Proteomes" id="UP000398217"/>
    </source>
</evidence>
<name>A0A5M4B996_9FLAO</name>
<keyword evidence="2" id="KW-1185">Reference proteome</keyword>
<evidence type="ECO:0000313" key="1">
    <source>
        <dbReference type="EMBL" id="GET46194.1"/>
    </source>
</evidence>
<comment type="caution">
    <text evidence="1">The sequence shown here is derived from an EMBL/GenBank/DDBJ whole genome shotgun (WGS) entry which is preliminary data.</text>
</comment>
<dbReference type="EMBL" id="BLBC01000008">
    <property type="protein sequence ID" value="GET46194.1"/>
    <property type="molecule type" value="Genomic_DNA"/>
</dbReference>